<evidence type="ECO:0000313" key="3">
    <source>
        <dbReference type="Proteomes" id="UP000623842"/>
    </source>
</evidence>
<protein>
    <submittedName>
        <fullName evidence="2">Membrane protein</fullName>
    </submittedName>
</protein>
<dbReference type="AlphaFoldDB" id="A0A919ENU8"/>
<keyword evidence="3" id="KW-1185">Reference proteome</keyword>
<sequence>MLKVMWVNLIGFNLLWAGLVLLGDVFIVVAVLALIAHFNFCQNRQDEAKVILAVAVIGCTVDSLLTYFNVFIFPHALIPLWLVALWLCFAATIRHSLSFLASVSWYWQAMVGACFAPLSYFAGERLGAVAFSLPYITTFVLLSAIWALLMVLFFNLNAKISSGDNANVTVY</sequence>
<feature type="transmembrane region" description="Helical" evidence="1">
    <location>
        <begin position="135"/>
        <end position="156"/>
    </location>
</feature>
<evidence type="ECO:0000256" key="1">
    <source>
        <dbReference type="SAM" id="Phobius"/>
    </source>
</evidence>
<reference evidence="2" key="1">
    <citation type="journal article" date="2014" name="Int. J. Syst. Evol. Microbiol.">
        <title>Complete genome sequence of Corynebacterium casei LMG S-19264T (=DSM 44701T), isolated from a smear-ripened cheese.</title>
        <authorList>
            <consortium name="US DOE Joint Genome Institute (JGI-PGF)"/>
            <person name="Walter F."/>
            <person name="Albersmeier A."/>
            <person name="Kalinowski J."/>
            <person name="Ruckert C."/>
        </authorList>
    </citation>
    <scope>NUCLEOTIDE SEQUENCE</scope>
    <source>
        <strain evidence="2">KCTC 42731</strain>
    </source>
</reference>
<feature type="transmembrane region" description="Helical" evidence="1">
    <location>
        <begin position="76"/>
        <end position="93"/>
    </location>
</feature>
<dbReference type="InterPro" id="IPR021306">
    <property type="entry name" value="DUF2878"/>
</dbReference>
<feature type="transmembrane region" description="Helical" evidence="1">
    <location>
        <begin position="14"/>
        <end position="38"/>
    </location>
</feature>
<keyword evidence="1" id="KW-0472">Membrane</keyword>
<dbReference type="EMBL" id="BNCK01000009">
    <property type="protein sequence ID" value="GHG03099.1"/>
    <property type="molecule type" value="Genomic_DNA"/>
</dbReference>
<dbReference type="Proteomes" id="UP000623842">
    <property type="component" value="Unassembled WGS sequence"/>
</dbReference>
<dbReference type="Pfam" id="PF11086">
    <property type="entry name" value="DUF2878"/>
    <property type="match status" value="1"/>
</dbReference>
<comment type="caution">
    <text evidence="2">The sequence shown here is derived from an EMBL/GenBank/DDBJ whole genome shotgun (WGS) entry which is preliminary data.</text>
</comment>
<feature type="transmembrane region" description="Helical" evidence="1">
    <location>
        <begin position="105"/>
        <end position="123"/>
    </location>
</feature>
<name>A0A919ENU8_9GAMM</name>
<reference evidence="2" key="2">
    <citation type="submission" date="2020-09" db="EMBL/GenBank/DDBJ databases">
        <authorList>
            <person name="Sun Q."/>
            <person name="Kim S."/>
        </authorList>
    </citation>
    <scope>NUCLEOTIDE SEQUENCE</scope>
    <source>
        <strain evidence="2">KCTC 42731</strain>
    </source>
</reference>
<keyword evidence="1" id="KW-1133">Transmembrane helix</keyword>
<proteinExistence type="predicted"/>
<gene>
    <name evidence="2" type="ORF">GCM10017161_35260</name>
</gene>
<evidence type="ECO:0000313" key="2">
    <source>
        <dbReference type="EMBL" id="GHG03099.1"/>
    </source>
</evidence>
<organism evidence="2 3">
    <name type="scientific">Thalassotalea marina</name>
    <dbReference type="NCBI Taxonomy" id="1673741"/>
    <lineage>
        <taxon>Bacteria</taxon>
        <taxon>Pseudomonadati</taxon>
        <taxon>Pseudomonadota</taxon>
        <taxon>Gammaproteobacteria</taxon>
        <taxon>Alteromonadales</taxon>
        <taxon>Colwelliaceae</taxon>
        <taxon>Thalassotalea</taxon>
    </lineage>
</organism>
<keyword evidence="1" id="KW-0812">Transmembrane</keyword>
<accession>A0A919ENU8</accession>
<feature type="transmembrane region" description="Helical" evidence="1">
    <location>
        <begin position="50"/>
        <end position="70"/>
    </location>
</feature>